<dbReference type="InterPro" id="IPR032799">
    <property type="entry name" value="TAXi_C"/>
</dbReference>
<feature type="domain" description="Peptidase A1" evidence="9">
    <location>
        <begin position="155"/>
        <end position="487"/>
    </location>
</feature>
<dbReference type="FunFam" id="2.40.70.10:FF:000010">
    <property type="entry name" value="Aspartyl protease family protein 2"/>
    <property type="match status" value="1"/>
</dbReference>
<name>A0A1Q3D3I8_CEPFO</name>
<comment type="similarity">
    <text evidence="1">Belongs to the peptidase A1 family.</text>
</comment>
<gene>
    <name evidence="10" type="ORF">CFOL_v3_30493</name>
</gene>
<dbReference type="EMBL" id="BDDD01004158">
    <property type="protein sequence ID" value="GAV87067.1"/>
    <property type="molecule type" value="Genomic_DNA"/>
</dbReference>
<dbReference type="FunCoup" id="A0A1Q3D3I8">
    <property type="interactions" value="157"/>
</dbReference>
<protein>
    <submittedName>
        <fullName evidence="10">Asp domain-containing protein</fullName>
    </submittedName>
</protein>
<accession>A0A1Q3D3I8</accession>
<feature type="active site" evidence="7">
    <location>
        <position position="371"/>
    </location>
</feature>
<dbReference type="Pfam" id="PF14543">
    <property type="entry name" value="TAXi_N"/>
    <property type="match status" value="1"/>
</dbReference>
<evidence type="ECO:0000256" key="6">
    <source>
        <dbReference type="ARBA" id="ARBA00023125"/>
    </source>
</evidence>
<evidence type="ECO:0000313" key="10">
    <source>
        <dbReference type="EMBL" id="GAV87067.1"/>
    </source>
</evidence>
<dbReference type="GO" id="GO:0004190">
    <property type="term" value="F:aspartic-type endopeptidase activity"/>
    <property type="evidence" value="ECO:0007669"/>
    <property type="project" value="UniProtKB-KW"/>
</dbReference>
<dbReference type="InterPro" id="IPR001461">
    <property type="entry name" value="Aspartic_peptidase_A1"/>
</dbReference>
<sequence>MPLFHLCTVFISLSLFTSSTLSRTFSSPPTTTLLDVSSSLQQTLHVLSFNPQNLDTTFSQEQQTFASLTSNSTSSFSLQLHPRDSLYKIQYKDYHSLLLSRLERDSSRVGSINTKLQLSLIGINRSDLKPLHVDIRPEELSTPVTSGISQGSGEYFTRLSVGSPPKPMYLAIDTGSDVNWLQCMPCTDCYQQSDPIFDPSQSSTYRPLTCESQQCRSLDVSACRTDRCLYQVSYGDGSFTVGEFITETVTLGNSGAVKNVALGCGRDNEGLFVGSAGLLGLGGGPLSLTSQIKASSFSYCLVNRDSSGSSTLEFNSGRPGDSVTAPLTRNSKIDTFYYVGLSGFNVGGQKVSIPPSIFQMDESGKSGVIVDCGTAVTRLQTQAYNSLRDSFVKLTPDLKRTNGVALFDTCYDFSSLRSVKVPTVSFVFSGGQSLSLPPKNYLLPVDSAGTFCFAFAPTTSSLSIIGNVQQQGTRVSFDLANNRVGFSSNKC</sequence>
<feature type="chain" id="PRO_5010282781" evidence="8">
    <location>
        <begin position="23"/>
        <end position="491"/>
    </location>
</feature>
<keyword evidence="5" id="KW-0378">Hydrolase</keyword>
<organism evidence="10 11">
    <name type="scientific">Cephalotus follicularis</name>
    <name type="common">Albany pitcher plant</name>
    <dbReference type="NCBI Taxonomy" id="3775"/>
    <lineage>
        <taxon>Eukaryota</taxon>
        <taxon>Viridiplantae</taxon>
        <taxon>Streptophyta</taxon>
        <taxon>Embryophyta</taxon>
        <taxon>Tracheophyta</taxon>
        <taxon>Spermatophyta</taxon>
        <taxon>Magnoliopsida</taxon>
        <taxon>eudicotyledons</taxon>
        <taxon>Gunneridae</taxon>
        <taxon>Pentapetalae</taxon>
        <taxon>rosids</taxon>
        <taxon>fabids</taxon>
        <taxon>Oxalidales</taxon>
        <taxon>Cephalotaceae</taxon>
        <taxon>Cephalotus</taxon>
    </lineage>
</organism>
<comment type="caution">
    <text evidence="10">The sequence shown here is derived from an EMBL/GenBank/DDBJ whole genome shotgun (WGS) entry which is preliminary data.</text>
</comment>
<dbReference type="SUPFAM" id="SSF50630">
    <property type="entry name" value="Acid proteases"/>
    <property type="match status" value="1"/>
</dbReference>
<evidence type="ECO:0000256" key="8">
    <source>
        <dbReference type="SAM" id="SignalP"/>
    </source>
</evidence>
<keyword evidence="11" id="KW-1185">Reference proteome</keyword>
<evidence type="ECO:0000256" key="3">
    <source>
        <dbReference type="ARBA" id="ARBA00022729"/>
    </source>
</evidence>
<dbReference type="Gene3D" id="2.40.70.10">
    <property type="entry name" value="Acid Proteases"/>
    <property type="match status" value="2"/>
</dbReference>
<keyword evidence="6" id="KW-0238">DNA-binding</keyword>
<dbReference type="Proteomes" id="UP000187406">
    <property type="component" value="Unassembled WGS sequence"/>
</dbReference>
<dbReference type="InterPro" id="IPR032861">
    <property type="entry name" value="TAXi_N"/>
</dbReference>
<dbReference type="STRING" id="3775.A0A1Q3D3I8"/>
<reference evidence="11" key="1">
    <citation type="submission" date="2016-04" db="EMBL/GenBank/DDBJ databases">
        <title>Cephalotus genome sequencing.</title>
        <authorList>
            <person name="Fukushima K."/>
            <person name="Hasebe M."/>
            <person name="Fang X."/>
        </authorList>
    </citation>
    <scope>NUCLEOTIDE SEQUENCE [LARGE SCALE GENOMIC DNA]</scope>
    <source>
        <strain evidence="11">cv. St1</strain>
    </source>
</reference>
<evidence type="ECO:0000313" key="11">
    <source>
        <dbReference type="Proteomes" id="UP000187406"/>
    </source>
</evidence>
<keyword evidence="2" id="KW-0645">Protease</keyword>
<keyword evidence="4" id="KW-0064">Aspartyl protease</keyword>
<dbReference type="AlphaFoldDB" id="A0A1Q3D3I8"/>
<feature type="signal peptide" evidence="8">
    <location>
        <begin position="1"/>
        <end position="22"/>
    </location>
</feature>
<feature type="active site" evidence="7">
    <location>
        <position position="173"/>
    </location>
</feature>
<evidence type="ECO:0000259" key="9">
    <source>
        <dbReference type="PROSITE" id="PS51767"/>
    </source>
</evidence>
<dbReference type="InterPro" id="IPR033121">
    <property type="entry name" value="PEPTIDASE_A1"/>
</dbReference>
<proteinExistence type="inferred from homology"/>
<evidence type="ECO:0000256" key="4">
    <source>
        <dbReference type="ARBA" id="ARBA00022750"/>
    </source>
</evidence>
<dbReference type="PROSITE" id="PS51767">
    <property type="entry name" value="PEPTIDASE_A1"/>
    <property type="match status" value="1"/>
</dbReference>
<dbReference type="PANTHER" id="PTHR13683:SF274">
    <property type="entry name" value="PROTEIN ASPARTIC PROTEASE IN GUARD CELL 1"/>
    <property type="match status" value="1"/>
</dbReference>
<dbReference type="PANTHER" id="PTHR13683">
    <property type="entry name" value="ASPARTYL PROTEASES"/>
    <property type="match status" value="1"/>
</dbReference>
<evidence type="ECO:0000256" key="1">
    <source>
        <dbReference type="ARBA" id="ARBA00007447"/>
    </source>
</evidence>
<dbReference type="InParanoid" id="A0A1Q3D3I8"/>
<dbReference type="GO" id="GO:0006508">
    <property type="term" value="P:proteolysis"/>
    <property type="evidence" value="ECO:0007669"/>
    <property type="project" value="UniProtKB-KW"/>
</dbReference>
<dbReference type="FunFam" id="2.40.70.10:FF:000016">
    <property type="entry name" value="Probable aspartic protease At2g35615"/>
    <property type="match status" value="1"/>
</dbReference>
<evidence type="ECO:0000256" key="2">
    <source>
        <dbReference type="ARBA" id="ARBA00022670"/>
    </source>
</evidence>
<evidence type="ECO:0000256" key="7">
    <source>
        <dbReference type="PIRSR" id="PIRSR601461-1"/>
    </source>
</evidence>
<keyword evidence="3 8" id="KW-0732">Signal</keyword>
<dbReference type="InterPro" id="IPR021109">
    <property type="entry name" value="Peptidase_aspartic_dom_sf"/>
</dbReference>
<dbReference type="GO" id="GO:0003677">
    <property type="term" value="F:DNA binding"/>
    <property type="evidence" value="ECO:0007669"/>
    <property type="project" value="UniProtKB-KW"/>
</dbReference>
<evidence type="ECO:0000256" key="5">
    <source>
        <dbReference type="ARBA" id="ARBA00022801"/>
    </source>
</evidence>
<dbReference type="Pfam" id="PF14541">
    <property type="entry name" value="TAXi_C"/>
    <property type="match status" value="1"/>
</dbReference>
<dbReference type="OrthoDB" id="2747330at2759"/>